<comment type="cofactor">
    <cofactor evidence="1 9">
        <name>Mg(2+)</name>
        <dbReference type="ChEBI" id="CHEBI:18420"/>
    </cofactor>
</comment>
<dbReference type="NCBIfam" id="TIGR01573">
    <property type="entry name" value="cas2"/>
    <property type="match status" value="1"/>
</dbReference>
<evidence type="ECO:0000256" key="5">
    <source>
        <dbReference type="ARBA" id="ARBA00022759"/>
    </source>
</evidence>
<keyword evidence="3 9" id="KW-0540">Nuclease</keyword>
<dbReference type="HOGENOM" id="CLU_161124_3_0_0"/>
<dbReference type="CDD" id="cd09725">
    <property type="entry name" value="Cas2_I_II_III"/>
    <property type="match status" value="1"/>
</dbReference>
<dbReference type="HAMAP" id="MF_01471">
    <property type="entry name" value="Cas2"/>
    <property type="match status" value="1"/>
</dbReference>
<evidence type="ECO:0000256" key="4">
    <source>
        <dbReference type="ARBA" id="ARBA00022723"/>
    </source>
</evidence>
<dbReference type="InterPro" id="IPR019199">
    <property type="entry name" value="Virulence_VapD/CRISPR_Cas2"/>
</dbReference>
<evidence type="ECO:0000313" key="11">
    <source>
        <dbReference type="EMBL" id="ADR19505.1"/>
    </source>
</evidence>
<reference key="1">
    <citation type="submission" date="2010-11" db="EMBL/GenBank/DDBJ databases">
        <title>The complete genome of chromosome of Calditerrivibrio nitroreducens DSM 19672.</title>
        <authorList>
            <consortium name="US DOE Joint Genome Institute (JGI-PGF)"/>
            <person name="Lucas S."/>
            <person name="Copeland A."/>
            <person name="Lapidus A."/>
            <person name="Bruce D."/>
            <person name="Goodwin L."/>
            <person name="Pitluck S."/>
            <person name="Kyrpides N."/>
            <person name="Mavromatis K."/>
            <person name="Ivanova N."/>
            <person name="Mikhailova N."/>
            <person name="Zeytun A."/>
            <person name="Brettin T."/>
            <person name="Detter J.C."/>
            <person name="Tapia R."/>
            <person name="Han C."/>
            <person name="Land M."/>
            <person name="Hauser L."/>
            <person name="Markowitz V."/>
            <person name="Cheng J.-F."/>
            <person name="Hugenholtz P."/>
            <person name="Woyke T."/>
            <person name="Wu D."/>
            <person name="Spring S."/>
            <person name="Schroeder M."/>
            <person name="Brambilla E."/>
            <person name="Klenk H.-P."/>
            <person name="Eisen J.A."/>
        </authorList>
    </citation>
    <scope>NUCLEOTIDE SEQUENCE [LARGE SCALE GENOMIC DNA]</scope>
    <source>
        <strain>DSM 19672</strain>
    </source>
</reference>
<comment type="subunit">
    <text evidence="9">Homodimer, forms a heterotetramer with a Cas1 homodimer.</text>
</comment>
<evidence type="ECO:0000313" key="12">
    <source>
        <dbReference type="Proteomes" id="UP000007039"/>
    </source>
</evidence>
<dbReference type="AlphaFoldDB" id="E4TFD2"/>
<dbReference type="SUPFAM" id="SSF143430">
    <property type="entry name" value="TTP0101/SSO1404-like"/>
    <property type="match status" value="1"/>
</dbReference>
<dbReference type="GO" id="GO:0004521">
    <property type="term" value="F:RNA endonuclease activity"/>
    <property type="evidence" value="ECO:0007669"/>
    <property type="project" value="UniProtKB-UniRule"/>
</dbReference>
<evidence type="ECO:0000256" key="3">
    <source>
        <dbReference type="ARBA" id="ARBA00022722"/>
    </source>
</evidence>
<dbReference type="EMBL" id="CP002347">
    <property type="protein sequence ID" value="ADR19505.1"/>
    <property type="molecule type" value="Genomic_DNA"/>
</dbReference>
<keyword evidence="4 9" id="KW-0479">Metal-binding</keyword>
<dbReference type="Gene3D" id="3.30.70.240">
    <property type="match status" value="1"/>
</dbReference>
<evidence type="ECO:0000256" key="7">
    <source>
        <dbReference type="ARBA" id="ARBA00022842"/>
    </source>
</evidence>
<dbReference type="Proteomes" id="UP000007039">
    <property type="component" value="Chromosome"/>
</dbReference>
<dbReference type="KEGG" id="cni:Calni_1597"/>
<dbReference type="InterPro" id="IPR021127">
    <property type="entry name" value="CRISPR_associated_Cas2"/>
</dbReference>
<dbReference type="STRING" id="768670.Calni_1597"/>
<accession>E4TFD2</accession>
<keyword evidence="8 9" id="KW-0051">Antiviral defense</keyword>
<gene>
    <name evidence="9" type="primary">cas2</name>
    <name evidence="11" type="ordered locus">Calni_1597</name>
</gene>
<sequence length="93" mass="11195">MEKFYVISYDIADDRKRYRVDKLLKNNGMRVQKSVFECRLTDAQFLTLKMELGKIINYNTDSVRFYYLCKHCVDMIEYIGNSVFLEKNDFLII</sequence>
<dbReference type="GO" id="GO:0051607">
    <property type="term" value="P:defense response to virus"/>
    <property type="evidence" value="ECO:0007669"/>
    <property type="project" value="UniProtKB-UniRule"/>
</dbReference>
<evidence type="ECO:0000256" key="6">
    <source>
        <dbReference type="ARBA" id="ARBA00022801"/>
    </source>
</evidence>
<feature type="binding site" evidence="9">
    <location>
        <position position="10"/>
    </location>
    <ligand>
        <name>Mg(2+)</name>
        <dbReference type="ChEBI" id="CHEBI:18420"/>
        <note>catalytic</note>
    </ligand>
</feature>
<dbReference type="EC" id="3.1.-.-" evidence="9"/>
<comment type="similarity">
    <text evidence="2 9 10">Belongs to the CRISPR-associated endoribonuclease Cas2 protein family.</text>
</comment>
<organism evidence="11 12">
    <name type="scientific">Calditerrivibrio nitroreducens (strain DSM 19672 / NBRC 101217 / Yu37-1)</name>
    <dbReference type="NCBI Taxonomy" id="768670"/>
    <lineage>
        <taxon>Bacteria</taxon>
        <taxon>Pseudomonadati</taxon>
        <taxon>Deferribacterota</taxon>
        <taxon>Deferribacteres</taxon>
        <taxon>Deferribacterales</taxon>
        <taxon>Calditerrivibrionaceae</taxon>
    </lineage>
</organism>
<dbReference type="Pfam" id="PF09827">
    <property type="entry name" value="CRISPR_Cas2"/>
    <property type="match status" value="1"/>
</dbReference>
<dbReference type="PANTHER" id="PTHR34405:SF3">
    <property type="entry name" value="CRISPR-ASSOCIATED ENDORIBONUCLEASE CAS2 3"/>
    <property type="match status" value="1"/>
</dbReference>
<dbReference type="PIRSF" id="PIRSF032582">
    <property type="entry name" value="Cas2"/>
    <property type="match status" value="1"/>
</dbReference>
<proteinExistence type="inferred from homology"/>
<evidence type="ECO:0000256" key="8">
    <source>
        <dbReference type="ARBA" id="ARBA00023118"/>
    </source>
</evidence>
<evidence type="ECO:0000256" key="2">
    <source>
        <dbReference type="ARBA" id="ARBA00009959"/>
    </source>
</evidence>
<name>E4TFD2_CALNY</name>
<comment type="function">
    <text evidence="9">CRISPR (clustered regularly interspaced short palindromic repeat), is an adaptive immune system that provides protection against mobile genetic elements (viruses, transposable elements and conjugative plasmids). CRISPR clusters contain sequences complementary to antecedent mobile elements and target invading nucleic acids. CRISPR clusters are transcribed and processed into CRISPR RNA (crRNA). Functions as a ssRNA-specific endoribonuclease. Involved in the integration of spacer DNA into the CRISPR cassette.</text>
</comment>
<keyword evidence="12" id="KW-1185">Reference proteome</keyword>
<evidence type="ECO:0000256" key="10">
    <source>
        <dbReference type="PIRNR" id="PIRNR032582"/>
    </source>
</evidence>
<reference evidence="11 12" key="2">
    <citation type="journal article" date="2011" name="Stand. Genomic Sci.">
        <title>Complete genome sequence of Calditerrivibrio nitroreducens type strain (Yu37-1).</title>
        <authorList>
            <person name="Pitluck S."/>
            <person name="Sikorski J."/>
            <person name="Zeytun A."/>
            <person name="Lapidus A."/>
            <person name="Nolan M."/>
            <person name="Lucas S."/>
            <person name="Hammon N."/>
            <person name="Deshpande S."/>
            <person name="Cheng J.F."/>
            <person name="Tapia R."/>
            <person name="Han C."/>
            <person name="Goodwin L."/>
            <person name="Liolios K."/>
            <person name="Pagani I."/>
            <person name="Ivanova N."/>
            <person name="Mavromatis K."/>
            <person name="Pati A."/>
            <person name="Chen A."/>
            <person name="Palaniappan K."/>
            <person name="Hauser L."/>
            <person name="Chang Y.J."/>
            <person name="Jeffries C.D."/>
            <person name="Detter J.C."/>
            <person name="Brambilla E."/>
            <person name="Djao O.D."/>
            <person name="Rohde M."/>
            <person name="Spring S."/>
            <person name="Goker M."/>
            <person name="Woyke T."/>
            <person name="Bristow J."/>
            <person name="Eisen J.A."/>
            <person name="Markowitz V."/>
            <person name="Hugenholtz P."/>
            <person name="Kyrpides N.C."/>
            <person name="Klenk H.P."/>
            <person name="Land M."/>
        </authorList>
    </citation>
    <scope>NUCLEOTIDE SEQUENCE [LARGE SCALE GENOMIC DNA]</scope>
    <source>
        <strain evidence="12">DSM 19672 / NBRC 101217 / Yu37-1</strain>
    </source>
</reference>
<evidence type="ECO:0000256" key="9">
    <source>
        <dbReference type="HAMAP-Rule" id="MF_01471"/>
    </source>
</evidence>
<dbReference type="GO" id="GO:0043571">
    <property type="term" value="P:maintenance of CRISPR repeat elements"/>
    <property type="evidence" value="ECO:0007669"/>
    <property type="project" value="UniProtKB-UniRule"/>
</dbReference>
<keyword evidence="6 9" id="KW-0378">Hydrolase</keyword>
<dbReference type="GO" id="GO:0016787">
    <property type="term" value="F:hydrolase activity"/>
    <property type="evidence" value="ECO:0007669"/>
    <property type="project" value="UniProtKB-KW"/>
</dbReference>
<dbReference type="OrthoDB" id="9798176at2"/>
<evidence type="ECO:0000256" key="1">
    <source>
        <dbReference type="ARBA" id="ARBA00001946"/>
    </source>
</evidence>
<keyword evidence="5 9" id="KW-0255">Endonuclease</keyword>
<dbReference type="RefSeq" id="WP_013451716.1">
    <property type="nucleotide sequence ID" value="NC_014758.1"/>
</dbReference>
<dbReference type="eggNOG" id="COG1343">
    <property type="taxonomic scope" value="Bacteria"/>
</dbReference>
<protein>
    <recommendedName>
        <fullName evidence="9">CRISPR-associated endoribonuclease Cas2</fullName>
        <ecNumber evidence="9">3.1.-.-</ecNumber>
    </recommendedName>
</protein>
<keyword evidence="7 9" id="KW-0460">Magnesium</keyword>
<dbReference type="GO" id="GO:0046872">
    <property type="term" value="F:metal ion binding"/>
    <property type="evidence" value="ECO:0007669"/>
    <property type="project" value="UniProtKB-UniRule"/>
</dbReference>
<dbReference type="PANTHER" id="PTHR34405">
    <property type="entry name" value="CRISPR-ASSOCIATED ENDORIBONUCLEASE CAS2"/>
    <property type="match status" value="1"/>
</dbReference>